<dbReference type="PANTHER" id="PTHR34187:SF2">
    <property type="entry name" value="DUF202 DOMAIN-CONTAINING PROTEIN"/>
    <property type="match status" value="1"/>
</dbReference>
<dbReference type="InParanoid" id="S2K367"/>
<dbReference type="OMA" id="FNGQMIG"/>
<dbReference type="Proteomes" id="UP000014254">
    <property type="component" value="Unassembled WGS sequence"/>
</dbReference>
<dbReference type="AlphaFoldDB" id="S2K367"/>
<gene>
    <name evidence="9" type="ORF">HMPREF1544_06545</name>
</gene>
<keyword evidence="10" id="KW-1185">Reference proteome</keyword>
<feature type="domain" description="DUF202" evidence="8">
    <location>
        <begin position="98"/>
        <end position="177"/>
    </location>
</feature>
<evidence type="ECO:0000256" key="2">
    <source>
        <dbReference type="ARBA" id="ARBA00022475"/>
    </source>
</evidence>
<reference evidence="10" key="1">
    <citation type="submission" date="2013-05" db="EMBL/GenBank/DDBJ databases">
        <title>The Genome sequence of Mucor circinelloides f. circinelloides 1006PhL.</title>
        <authorList>
            <consortium name="The Broad Institute Genomics Platform"/>
            <person name="Cuomo C."/>
            <person name="Earl A."/>
            <person name="Findley K."/>
            <person name="Lee S.C."/>
            <person name="Walker B."/>
            <person name="Young S."/>
            <person name="Zeng Q."/>
            <person name="Gargeya S."/>
            <person name="Fitzgerald M."/>
            <person name="Haas B."/>
            <person name="Abouelleil A."/>
            <person name="Allen A.W."/>
            <person name="Alvarado L."/>
            <person name="Arachchi H.M."/>
            <person name="Berlin A.M."/>
            <person name="Chapman S.B."/>
            <person name="Gainer-Dewar J."/>
            <person name="Goldberg J."/>
            <person name="Griggs A."/>
            <person name="Gujja S."/>
            <person name="Hansen M."/>
            <person name="Howarth C."/>
            <person name="Imamovic A."/>
            <person name="Ireland A."/>
            <person name="Larimer J."/>
            <person name="McCowan C."/>
            <person name="Murphy C."/>
            <person name="Pearson M."/>
            <person name="Poon T.W."/>
            <person name="Priest M."/>
            <person name="Roberts A."/>
            <person name="Saif S."/>
            <person name="Shea T."/>
            <person name="Sisk P."/>
            <person name="Sykes S."/>
            <person name="Wortman J."/>
            <person name="Nusbaum C."/>
            <person name="Birren B."/>
        </authorList>
    </citation>
    <scope>NUCLEOTIDE SEQUENCE [LARGE SCALE GENOMIC DNA]</scope>
    <source>
        <strain evidence="10">1006PhL</strain>
    </source>
</reference>
<evidence type="ECO:0000256" key="3">
    <source>
        <dbReference type="ARBA" id="ARBA00022692"/>
    </source>
</evidence>
<dbReference type="OrthoDB" id="199599at2759"/>
<evidence type="ECO:0000256" key="1">
    <source>
        <dbReference type="ARBA" id="ARBA00004651"/>
    </source>
</evidence>
<keyword evidence="2" id="KW-1003">Cell membrane</keyword>
<dbReference type="InterPro" id="IPR052053">
    <property type="entry name" value="IM_YidH-like"/>
</dbReference>
<feature type="region of interest" description="Disordered" evidence="6">
    <location>
        <begin position="1"/>
        <end position="24"/>
    </location>
</feature>
<dbReference type="eggNOG" id="ENOG502S84Z">
    <property type="taxonomic scope" value="Eukaryota"/>
</dbReference>
<dbReference type="EMBL" id="KE123984">
    <property type="protein sequence ID" value="EPB86665.1"/>
    <property type="molecule type" value="Genomic_DNA"/>
</dbReference>
<evidence type="ECO:0000313" key="10">
    <source>
        <dbReference type="Proteomes" id="UP000014254"/>
    </source>
</evidence>
<evidence type="ECO:0000256" key="7">
    <source>
        <dbReference type="SAM" id="Phobius"/>
    </source>
</evidence>
<keyword evidence="5 7" id="KW-0472">Membrane</keyword>
<proteinExistence type="predicted"/>
<evidence type="ECO:0000259" key="8">
    <source>
        <dbReference type="Pfam" id="PF02656"/>
    </source>
</evidence>
<accession>S2K367</accession>
<sequence>MLTEEDLQHYRQYRPEEEPEQDGEYKPLIPTALTTATSYSSIHHATKNCNKANSTTSSQGTQVESPNHKKTVRHAYWQSVFNRYSTSVYLENKGSVARDHLANERTYLAWLRTSLSTISVGIGITQLFRLDRSMTHNPNRMDQKSTLLFNGQMIGLLFIFISMMFLLFAFIRYFHTQVALVNGYFPASRSTVAIASCTLFFTMILILISISKQ</sequence>
<keyword evidence="4 7" id="KW-1133">Transmembrane helix</keyword>
<evidence type="ECO:0000256" key="5">
    <source>
        <dbReference type="ARBA" id="ARBA00023136"/>
    </source>
</evidence>
<feature type="compositionally biased region" description="Basic and acidic residues" evidence="6">
    <location>
        <begin position="1"/>
        <end position="16"/>
    </location>
</feature>
<evidence type="ECO:0000313" key="9">
    <source>
        <dbReference type="EMBL" id="EPB86665.1"/>
    </source>
</evidence>
<dbReference type="Pfam" id="PF02656">
    <property type="entry name" value="DUF202"/>
    <property type="match status" value="1"/>
</dbReference>
<feature type="transmembrane region" description="Helical" evidence="7">
    <location>
        <begin position="148"/>
        <end position="171"/>
    </location>
</feature>
<dbReference type="GO" id="GO:0005886">
    <property type="term" value="C:plasma membrane"/>
    <property type="evidence" value="ECO:0007669"/>
    <property type="project" value="UniProtKB-SubCell"/>
</dbReference>
<evidence type="ECO:0000256" key="4">
    <source>
        <dbReference type="ARBA" id="ARBA00022989"/>
    </source>
</evidence>
<comment type="subcellular location">
    <subcellularLocation>
        <location evidence="1">Cell membrane</location>
        <topology evidence="1">Multi-pass membrane protein</topology>
    </subcellularLocation>
</comment>
<organism evidence="9 10">
    <name type="scientific">Mucor circinelloides f. circinelloides (strain 1006PhL)</name>
    <name type="common">Mucormycosis agent</name>
    <name type="synonym">Calyptromyces circinelloides</name>
    <dbReference type="NCBI Taxonomy" id="1220926"/>
    <lineage>
        <taxon>Eukaryota</taxon>
        <taxon>Fungi</taxon>
        <taxon>Fungi incertae sedis</taxon>
        <taxon>Mucoromycota</taxon>
        <taxon>Mucoromycotina</taxon>
        <taxon>Mucoromycetes</taxon>
        <taxon>Mucorales</taxon>
        <taxon>Mucorineae</taxon>
        <taxon>Mucoraceae</taxon>
        <taxon>Mucor</taxon>
    </lineage>
</organism>
<dbReference type="PANTHER" id="PTHR34187">
    <property type="entry name" value="FGR18P"/>
    <property type="match status" value="1"/>
</dbReference>
<protein>
    <recommendedName>
        <fullName evidence="8">DUF202 domain-containing protein</fullName>
    </recommendedName>
</protein>
<evidence type="ECO:0000256" key="6">
    <source>
        <dbReference type="SAM" id="MobiDB-lite"/>
    </source>
</evidence>
<dbReference type="VEuPathDB" id="FungiDB:HMPREF1544_06545"/>
<keyword evidence="3 7" id="KW-0812">Transmembrane</keyword>
<name>S2K367_MUCC1</name>
<dbReference type="InterPro" id="IPR003807">
    <property type="entry name" value="DUF202"/>
</dbReference>
<feature type="transmembrane region" description="Helical" evidence="7">
    <location>
        <begin position="191"/>
        <end position="210"/>
    </location>
</feature>